<evidence type="ECO:0000256" key="1">
    <source>
        <dbReference type="SAM" id="SignalP"/>
    </source>
</evidence>
<feature type="signal peptide" evidence="1">
    <location>
        <begin position="1"/>
        <end position="23"/>
    </location>
</feature>
<protein>
    <submittedName>
        <fullName evidence="2">Coiled-coil protein</fullName>
    </submittedName>
</protein>
<feature type="chain" id="PRO_5006917738" evidence="1">
    <location>
        <begin position="24"/>
        <end position="357"/>
    </location>
</feature>
<dbReference type="STRING" id="1122169.Lsha_2416"/>
<evidence type="ECO:0000313" key="3">
    <source>
        <dbReference type="Proteomes" id="UP000054600"/>
    </source>
</evidence>
<gene>
    <name evidence="2" type="ORF">Lsha_2416</name>
</gene>
<evidence type="ECO:0000313" key="2">
    <source>
        <dbReference type="EMBL" id="KTD57575.1"/>
    </source>
</evidence>
<dbReference type="NCBIfam" id="NF033652">
    <property type="entry name" value="LbtU_sider_porin"/>
    <property type="match status" value="1"/>
</dbReference>
<dbReference type="RefSeq" id="WP_237762302.1">
    <property type="nucleotide sequence ID" value="NZ_KB892434.1"/>
</dbReference>
<name>A0A0W0YL58_9GAMM</name>
<dbReference type="Proteomes" id="UP000054600">
    <property type="component" value="Unassembled WGS sequence"/>
</dbReference>
<comment type="caution">
    <text evidence="2">The sequence shown here is derived from an EMBL/GenBank/DDBJ whole genome shotgun (WGS) entry which is preliminary data.</text>
</comment>
<dbReference type="PATRIC" id="fig|1122169.6.peg.2770"/>
<dbReference type="AlphaFoldDB" id="A0A0W0YL58"/>
<sequence length="357" mass="40515">MLKIMTLALAALSGMIIEIPSFAASEYKLFENKRFHYDGHVFFNVTNSATQGEKYLLNQQLSNVKLGSELQLTDRNTLRSLLIYNTFPTPVTPTLFFDQLYDEYQKESSGLFFEAGKKWLSFGSYKNDLIYKPLTKALGQTNQIALVAGYDSLYYANLSLFDPYSRIKPSSLPFYYNLNVGMHNKTYDLGGSFIRSLAESQMSQYNKGFGGFLFRPIHSDVPGFAAYLNINHNKLSTYVTYVAAIHSFLPEEMSYNTKGASPKAFSLQSGYELSFRNIPYKILAFYDYSFESLAMRLPQERIGVGLSAYPGRYLSLQFQYFKDYGYPDDAIASGLNRPVFGDCSKVNNFALQAILNF</sequence>
<organism evidence="2 3">
    <name type="scientific">Legionella shakespearei DSM 23087</name>
    <dbReference type="NCBI Taxonomy" id="1122169"/>
    <lineage>
        <taxon>Bacteria</taxon>
        <taxon>Pseudomonadati</taxon>
        <taxon>Pseudomonadota</taxon>
        <taxon>Gammaproteobacteria</taxon>
        <taxon>Legionellales</taxon>
        <taxon>Legionellaceae</taxon>
        <taxon>Legionella</taxon>
    </lineage>
</organism>
<accession>A0A0W0YL58</accession>
<keyword evidence="1" id="KW-0732">Signal</keyword>
<dbReference type="EMBL" id="LNYW01000066">
    <property type="protein sequence ID" value="KTD57575.1"/>
    <property type="molecule type" value="Genomic_DNA"/>
</dbReference>
<proteinExistence type="predicted"/>
<keyword evidence="3" id="KW-1185">Reference proteome</keyword>
<dbReference type="eggNOG" id="COG3203">
    <property type="taxonomic scope" value="Bacteria"/>
</dbReference>
<reference evidence="2 3" key="1">
    <citation type="submission" date="2015-11" db="EMBL/GenBank/DDBJ databases">
        <title>Genomic analysis of 38 Legionella species identifies large and diverse effector repertoires.</title>
        <authorList>
            <person name="Burstein D."/>
            <person name="Amaro F."/>
            <person name="Zusman T."/>
            <person name="Lifshitz Z."/>
            <person name="Cohen O."/>
            <person name="Gilbert J.A."/>
            <person name="Pupko T."/>
            <person name="Shuman H.A."/>
            <person name="Segal G."/>
        </authorList>
    </citation>
    <scope>NUCLEOTIDE SEQUENCE [LARGE SCALE GENOMIC DNA]</scope>
    <source>
        <strain evidence="2 3">ATCC 49655</strain>
    </source>
</reference>